<evidence type="ECO:0000313" key="2">
    <source>
        <dbReference type="Proteomes" id="UP000245207"/>
    </source>
</evidence>
<dbReference type="Proteomes" id="UP000245207">
    <property type="component" value="Unassembled WGS sequence"/>
</dbReference>
<evidence type="ECO:0000313" key="1">
    <source>
        <dbReference type="EMBL" id="PWA89855.1"/>
    </source>
</evidence>
<dbReference type="Pfam" id="PF14223">
    <property type="entry name" value="Retrotran_gag_2"/>
    <property type="match status" value="1"/>
</dbReference>
<proteinExistence type="predicted"/>
<name>A0A2U1PVT7_ARTAN</name>
<comment type="caution">
    <text evidence="1">The sequence shown here is derived from an EMBL/GenBank/DDBJ whole genome shotgun (WGS) entry which is preliminary data.</text>
</comment>
<sequence length="244" mass="27984">MPDLLPKWPVIGRLIAYNSTRHFCGPNSLDWYRNLRIFLTSEDKLAYLEHHMPVAPVLLPGQQAPSTDALTAYTHWVKASKEIACLMIVSMTPKLQKDLEYLAAYEMLQELKTMVSQHADQELLQTVRAFHACKHEEGKSISAYVLKMKSYIDQLERLGHPVSKQLGVSLILTSLSKEYDTFMQNFNMNMHGMGKTIIVHELYAMLKLHEQTLPKKDATPTMMYFKAGRIQKKNIQEQKTVKGC</sequence>
<gene>
    <name evidence="1" type="ORF">CTI12_AA106730</name>
</gene>
<dbReference type="PANTHER" id="PTHR47481:SF31">
    <property type="entry name" value="OS01G0873500 PROTEIN"/>
    <property type="match status" value="1"/>
</dbReference>
<protein>
    <recommendedName>
        <fullName evidence="3">Zinc finger, CCHC-type</fullName>
    </recommendedName>
</protein>
<evidence type="ECO:0008006" key="3">
    <source>
        <dbReference type="Google" id="ProtNLM"/>
    </source>
</evidence>
<keyword evidence="2" id="KW-1185">Reference proteome</keyword>
<dbReference type="OrthoDB" id="999337at2759"/>
<reference evidence="1 2" key="1">
    <citation type="journal article" date="2018" name="Mol. Plant">
        <title>The genome of Artemisia annua provides insight into the evolution of Asteraceae family and artemisinin biosynthesis.</title>
        <authorList>
            <person name="Shen Q."/>
            <person name="Zhang L."/>
            <person name="Liao Z."/>
            <person name="Wang S."/>
            <person name="Yan T."/>
            <person name="Shi P."/>
            <person name="Liu M."/>
            <person name="Fu X."/>
            <person name="Pan Q."/>
            <person name="Wang Y."/>
            <person name="Lv Z."/>
            <person name="Lu X."/>
            <person name="Zhang F."/>
            <person name="Jiang W."/>
            <person name="Ma Y."/>
            <person name="Chen M."/>
            <person name="Hao X."/>
            <person name="Li L."/>
            <person name="Tang Y."/>
            <person name="Lv G."/>
            <person name="Zhou Y."/>
            <person name="Sun X."/>
            <person name="Brodelius P.E."/>
            <person name="Rose J.K.C."/>
            <person name="Tang K."/>
        </authorList>
    </citation>
    <scope>NUCLEOTIDE SEQUENCE [LARGE SCALE GENOMIC DNA]</scope>
    <source>
        <strain evidence="2">cv. Huhao1</strain>
        <tissue evidence="1">Leaf</tissue>
    </source>
</reference>
<organism evidence="1 2">
    <name type="scientific">Artemisia annua</name>
    <name type="common">Sweet wormwood</name>
    <dbReference type="NCBI Taxonomy" id="35608"/>
    <lineage>
        <taxon>Eukaryota</taxon>
        <taxon>Viridiplantae</taxon>
        <taxon>Streptophyta</taxon>
        <taxon>Embryophyta</taxon>
        <taxon>Tracheophyta</taxon>
        <taxon>Spermatophyta</taxon>
        <taxon>Magnoliopsida</taxon>
        <taxon>eudicotyledons</taxon>
        <taxon>Gunneridae</taxon>
        <taxon>Pentapetalae</taxon>
        <taxon>asterids</taxon>
        <taxon>campanulids</taxon>
        <taxon>Asterales</taxon>
        <taxon>Asteraceae</taxon>
        <taxon>Asteroideae</taxon>
        <taxon>Anthemideae</taxon>
        <taxon>Artemisiinae</taxon>
        <taxon>Artemisia</taxon>
    </lineage>
</organism>
<dbReference type="AlphaFoldDB" id="A0A2U1PVT7"/>
<dbReference type="EMBL" id="PKPP01000679">
    <property type="protein sequence ID" value="PWA89855.1"/>
    <property type="molecule type" value="Genomic_DNA"/>
</dbReference>
<accession>A0A2U1PVT7</accession>
<dbReference type="PANTHER" id="PTHR47481">
    <property type="match status" value="1"/>
</dbReference>